<dbReference type="GO" id="GO:0005829">
    <property type="term" value="C:cytosol"/>
    <property type="evidence" value="ECO:0007669"/>
    <property type="project" value="TreeGrafter"/>
</dbReference>
<dbReference type="Gene3D" id="3.40.50.300">
    <property type="entry name" value="P-loop containing nucleotide triphosphate hydrolases"/>
    <property type="match status" value="1"/>
</dbReference>
<organism evidence="3 4">
    <name type="scientific">Acidiphilium rubrum</name>
    <dbReference type="NCBI Taxonomy" id="526"/>
    <lineage>
        <taxon>Bacteria</taxon>
        <taxon>Pseudomonadati</taxon>
        <taxon>Pseudomonadota</taxon>
        <taxon>Alphaproteobacteria</taxon>
        <taxon>Acetobacterales</taxon>
        <taxon>Acidocellaceae</taxon>
        <taxon>Acidiphilium</taxon>
    </lineage>
</organism>
<keyword evidence="4" id="KW-1185">Reference proteome</keyword>
<dbReference type="GO" id="GO:0005524">
    <property type="term" value="F:ATP binding"/>
    <property type="evidence" value="ECO:0007669"/>
    <property type="project" value="UniProtKB-KW"/>
</dbReference>
<dbReference type="GO" id="GO:0016887">
    <property type="term" value="F:ATP hydrolysis activity"/>
    <property type="evidence" value="ECO:0007669"/>
    <property type="project" value="TreeGrafter"/>
</dbReference>
<name>A0A8G2CKA2_ACIRU</name>
<comment type="caution">
    <text evidence="3">The sequence shown here is derived from an EMBL/GenBank/DDBJ whole genome shotgun (WGS) entry which is preliminary data.</text>
</comment>
<dbReference type="SUPFAM" id="SSF52540">
    <property type="entry name" value="P-loop containing nucleoside triphosphate hydrolases"/>
    <property type="match status" value="1"/>
</dbReference>
<evidence type="ECO:0000256" key="2">
    <source>
        <dbReference type="ARBA" id="ARBA00022840"/>
    </source>
</evidence>
<evidence type="ECO:0000256" key="1">
    <source>
        <dbReference type="ARBA" id="ARBA00022741"/>
    </source>
</evidence>
<dbReference type="OrthoDB" id="9783172at2"/>
<sequence length="404" mass="43173">MKIMPLAVPLATGRSGLTEQRLLAFVGDDATEAALRAGLSDRIDEMEVRRGGIRAAIRCLEREARLAWLIVDLSGVDQPLQELEALAEVCPPDVNVLAIGEHAGLDFYRSLTRDLGVVDYLVKPLTRDSVSRTFAPHLIGSPLDMSGERGGRVVLVTGARGGVGASTIAYNLAHQAANQNKSHVVLLDLHLQLGALPLIAGVKAGSGLRMALENPDRIDTLFLERVASPVGERLKIIAADEPLGLQIEMLEAGIARIVALLRGKFNYVVVDLPMPLVRGTGELLSMARKSVLVLQPDVLSLRGARLIRSCFIEASGNHHVLAVVNRATMPGALGAAMIEKGLDRKPDLAIPDFGAAMVGCENNGTPAVESIAGFARALNPLIHELTGHAVTVARPSMFARWRAR</sequence>
<dbReference type="InterPro" id="IPR027417">
    <property type="entry name" value="P-loop_NTPase"/>
</dbReference>
<dbReference type="AlphaFoldDB" id="A0A8G2CKA2"/>
<dbReference type="InterPro" id="IPR050625">
    <property type="entry name" value="ParA/MinD_ATPase"/>
</dbReference>
<dbReference type="GO" id="GO:0051782">
    <property type="term" value="P:negative regulation of cell division"/>
    <property type="evidence" value="ECO:0007669"/>
    <property type="project" value="TreeGrafter"/>
</dbReference>
<dbReference type="PANTHER" id="PTHR43384">
    <property type="entry name" value="SEPTUM SITE-DETERMINING PROTEIN MIND HOMOLOG, CHLOROPLASTIC-RELATED"/>
    <property type="match status" value="1"/>
</dbReference>
<dbReference type="GO" id="GO:0009898">
    <property type="term" value="C:cytoplasmic side of plasma membrane"/>
    <property type="evidence" value="ECO:0007669"/>
    <property type="project" value="TreeGrafter"/>
</dbReference>
<keyword evidence="2" id="KW-0067">ATP-binding</keyword>
<keyword evidence="1" id="KW-0547">Nucleotide-binding</keyword>
<proteinExistence type="predicted"/>
<dbReference type="EMBL" id="FTNE01000008">
    <property type="protein sequence ID" value="SIQ71781.1"/>
    <property type="molecule type" value="Genomic_DNA"/>
</dbReference>
<evidence type="ECO:0000313" key="3">
    <source>
        <dbReference type="EMBL" id="SIQ71781.1"/>
    </source>
</evidence>
<dbReference type="PANTHER" id="PTHR43384:SF6">
    <property type="entry name" value="SEPTUM SITE-DETERMINING PROTEIN MIND HOMOLOG, CHLOROPLASTIC"/>
    <property type="match status" value="1"/>
</dbReference>
<dbReference type="Gene3D" id="3.40.50.2300">
    <property type="match status" value="1"/>
</dbReference>
<dbReference type="Proteomes" id="UP000186308">
    <property type="component" value="Unassembled WGS sequence"/>
</dbReference>
<reference evidence="3 4" key="1">
    <citation type="submission" date="2017-01" db="EMBL/GenBank/DDBJ databases">
        <authorList>
            <person name="Varghese N."/>
            <person name="Submissions S."/>
        </authorList>
    </citation>
    <scope>NUCLEOTIDE SEQUENCE [LARGE SCALE GENOMIC DNA]</scope>
    <source>
        <strain evidence="3 4">ATCC 35905</strain>
    </source>
</reference>
<evidence type="ECO:0000313" key="4">
    <source>
        <dbReference type="Proteomes" id="UP000186308"/>
    </source>
</evidence>
<gene>
    <name evidence="3" type="ORF">SAMN05421828_10890</name>
</gene>
<dbReference type="RefSeq" id="WP_051657136.1">
    <property type="nucleotide sequence ID" value="NZ_FTNE01000008.1"/>
</dbReference>
<accession>A0A8G2CKA2</accession>
<protein>
    <submittedName>
        <fullName evidence="3">Pilus assembly protein CpaE</fullName>
    </submittedName>
</protein>